<name>A0A9D1K7I3_9FIRM</name>
<reference evidence="1" key="1">
    <citation type="submission" date="2020-10" db="EMBL/GenBank/DDBJ databases">
        <authorList>
            <person name="Gilroy R."/>
        </authorList>
    </citation>
    <scope>NUCLEOTIDE SEQUENCE</scope>
    <source>
        <strain evidence="1">ChiHecec3B27-6122</strain>
    </source>
</reference>
<organism evidence="1 2">
    <name type="scientific">Candidatus Scatomorpha pullistercoris</name>
    <dbReference type="NCBI Taxonomy" id="2840929"/>
    <lineage>
        <taxon>Bacteria</taxon>
        <taxon>Bacillati</taxon>
        <taxon>Bacillota</taxon>
        <taxon>Clostridia</taxon>
        <taxon>Eubacteriales</taxon>
        <taxon>Candidatus Scatomorpha</taxon>
    </lineage>
</organism>
<protein>
    <submittedName>
        <fullName evidence="1">Uncharacterized protein</fullName>
    </submittedName>
</protein>
<proteinExistence type="predicted"/>
<dbReference type="Proteomes" id="UP000886876">
    <property type="component" value="Unassembled WGS sequence"/>
</dbReference>
<reference evidence="1" key="2">
    <citation type="journal article" date="2021" name="PeerJ">
        <title>Extensive microbial diversity within the chicken gut microbiome revealed by metagenomics and culture.</title>
        <authorList>
            <person name="Gilroy R."/>
            <person name="Ravi A."/>
            <person name="Getino M."/>
            <person name="Pursley I."/>
            <person name="Horton D.L."/>
            <person name="Alikhan N.F."/>
            <person name="Baker D."/>
            <person name="Gharbi K."/>
            <person name="Hall N."/>
            <person name="Watson M."/>
            <person name="Adriaenssens E.M."/>
            <person name="Foster-Nyarko E."/>
            <person name="Jarju S."/>
            <person name="Secka A."/>
            <person name="Antonio M."/>
            <person name="Oren A."/>
            <person name="Chaudhuri R.R."/>
            <person name="La Ragione R."/>
            <person name="Hildebrand F."/>
            <person name="Pallen M.J."/>
        </authorList>
    </citation>
    <scope>NUCLEOTIDE SEQUENCE</scope>
    <source>
        <strain evidence="1">ChiHecec3B27-6122</strain>
    </source>
</reference>
<accession>A0A9D1K7I3</accession>
<dbReference type="AlphaFoldDB" id="A0A9D1K7I3"/>
<comment type="caution">
    <text evidence="1">The sequence shown here is derived from an EMBL/GenBank/DDBJ whole genome shotgun (WGS) entry which is preliminary data.</text>
</comment>
<dbReference type="EMBL" id="DVJS01000061">
    <property type="protein sequence ID" value="HIS96883.1"/>
    <property type="molecule type" value="Genomic_DNA"/>
</dbReference>
<evidence type="ECO:0000313" key="1">
    <source>
        <dbReference type="EMBL" id="HIS96883.1"/>
    </source>
</evidence>
<sequence length="97" mass="10848">MKTALPLPLCNGKEFDVFYKIAALVLTNPSGWFIITPSKGKGVRRFLLLQDAFAPFYTRRGPLRPEKAPRKKYFSDLKRSVGNEQVQQEGHHASGGG</sequence>
<gene>
    <name evidence="1" type="ORF">IAD42_02790</name>
</gene>
<evidence type="ECO:0000313" key="2">
    <source>
        <dbReference type="Proteomes" id="UP000886876"/>
    </source>
</evidence>